<dbReference type="Pfam" id="PF09490">
    <property type="entry name" value="CbtA"/>
    <property type="match status" value="1"/>
</dbReference>
<keyword evidence="3" id="KW-1185">Reference proteome</keyword>
<feature type="transmembrane region" description="Helical" evidence="1">
    <location>
        <begin position="211"/>
        <end position="231"/>
    </location>
</feature>
<evidence type="ECO:0000256" key="1">
    <source>
        <dbReference type="SAM" id="Phobius"/>
    </source>
</evidence>
<sequence length="244" mass="26741">MNTLNIIAVALLAGVLSGALYGLVNTVLVTPYIDRAVELEASWLGESVDIAYRVWQKEGAVIAGLLAGVAYSSIFSIVYAYMASRNPQGITIRRGITIALIIWFVLYLMPMLKYPANPPAVGDPETIYYRQSIYITYLLISSISAVVLALLRARFVAAPVAVVGNGAIRYIREVAIIGAYALIMVTAYILMPPNPDTINIAEDILVGFRVTSAITSLMLWLMIGFTTSLIWSRTGLIRRRMSML</sequence>
<dbReference type="Proteomes" id="UP000236248">
    <property type="component" value="Chromosome NCAV"/>
</dbReference>
<dbReference type="RefSeq" id="WP_148695256.1">
    <property type="nucleotide sequence ID" value="NZ_LT981265.1"/>
</dbReference>
<feature type="transmembrane region" description="Helical" evidence="1">
    <location>
        <begin position="95"/>
        <end position="112"/>
    </location>
</feature>
<dbReference type="GeneID" id="41595449"/>
<feature type="transmembrane region" description="Helical" evidence="1">
    <location>
        <begin position="60"/>
        <end position="83"/>
    </location>
</feature>
<evidence type="ECO:0000313" key="3">
    <source>
        <dbReference type="Proteomes" id="UP000236248"/>
    </source>
</evidence>
<dbReference type="KEGG" id="ncv:NCAV_1458"/>
<proteinExistence type="predicted"/>
<dbReference type="AlphaFoldDB" id="A0A2K5ASP0"/>
<keyword evidence="1" id="KW-0812">Transmembrane</keyword>
<keyword evidence="1" id="KW-0472">Membrane</keyword>
<reference evidence="3" key="1">
    <citation type="submission" date="2018-01" db="EMBL/GenBank/DDBJ databases">
        <authorList>
            <person name="Kerou L M."/>
        </authorList>
    </citation>
    <scope>NUCLEOTIDE SEQUENCE [LARGE SCALE GENOMIC DNA]</scope>
    <source>
        <strain evidence="3">SCU2</strain>
    </source>
</reference>
<dbReference type="InterPro" id="IPR012666">
    <property type="entry name" value="CbtA_put"/>
</dbReference>
<feature type="transmembrane region" description="Helical" evidence="1">
    <location>
        <begin position="174"/>
        <end position="191"/>
    </location>
</feature>
<dbReference type="EMBL" id="LT981265">
    <property type="protein sequence ID" value="SPC34624.1"/>
    <property type="molecule type" value="Genomic_DNA"/>
</dbReference>
<name>A0A2K5ASP0_9ARCH</name>
<gene>
    <name evidence="2" type="primary">cbtA</name>
    <name evidence="2" type="ORF">NCAV_1458</name>
</gene>
<evidence type="ECO:0000313" key="2">
    <source>
        <dbReference type="EMBL" id="SPC34624.1"/>
    </source>
</evidence>
<accession>A0A2K5ASP0</accession>
<keyword evidence="1" id="KW-1133">Transmembrane helix</keyword>
<protein>
    <submittedName>
        <fullName evidence="2">Putative cobalt transporter family protein, subunit CbtA</fullName>
    </submittedName>
</protein>
<organism evidence="2 3">
    <name type="scientific">Candidatus Nitrosocaldus cavascurensis</name>
    <dbReference type="NCBI Taxonomy" id="2058097"/>
    <lineage>
        <taxon>Archaea</taxon>
        <taxon>Nitrososphaerota</taxon>
        <taxon>Nitrososphaeria</taxon>
        <taxon>Candidatus Nitrosocaldales</taxon>
        <taxon>Candidatus Nitrosocaldaceae</taxon>
        <taxon>Candidatus Nitrosocaldus</taxon>
    </lineage>
</organism>
<feature type="transmembrane region" description="Helical" evidence="1">
    <location>
        <begin position="132"/>
        <end position="153"/>
    </location>
</feature>